<reference evidence="1 2" key="1">
    <citation type="submission" date="2017-06" db="EMBL/GenBank/DDBJ databases">
        <title>Herbaspirillum phytohormonus sp. nov., isolated from the root nodule of Robinia pseudoacacia in lead-zinc mine.</title>
        <authorList>
            <person name="Fan M."/>
            <person name="Lin Y."/>
        </authorList>
    </citation>
    <scope>NUCLEOTIDE SEQUENCE [LARGE SCALE GENOMIC DNA]</scope>
    <source>
        <strain evidence="1 2">HZ10</strain>
    </source>
</reference>
<dbReference type="RefSeq" id="WP_088750650.1">
    <property type="nucleotide sequence ID" value="NZ_NJGU01000004.1"/>
</dbReference>
<name>A0A2D0B6J2_9BURK</name>
<sequence length="194" mass="21263">MTVEQPDIQISREDQQMGFSVSWLAIPVTAKDSALATLGFVETNEREWLPESSLVGASLPTGWYVVCFDHPSPAALKPESLRLLSRQATVVACQVEEHAMVSTAACWSDGKEQWFVVHDAEDGPTNLEVMGSPPAALEEIRLAKLRLQESQRNVDHVFDVPLALAESLVGFRHDAAFDDSEEGMFAVLARGRGV</sequence>
<accession>A0A2D0B6J2</accession>
<protein>
    <submittedName>
        <fullName evidence="1">Uncharacterized protein</fullName>
    </submittedName>
</protein>
<evidence type="ECO:0000313" key="2">
    <source>
        <dbReference type="Proteomes" id="UP000197596"/>
    </source>
</evidence>
<comment type="caution">
    <text evidence="1">The sequence shown here is derived from an EMBL/GenBank/DDBJ whole genome shotgun (WGS) entry which is preliminary data.</text>
</comment>
<dbReference type="Proteomes" id="UP000197596">
    <property type="component" value="Unassembled WGS sequence"/>
</dbReference>
<organism evidence="1 2">
    <name type="scientific">Herbaspirillum robiniae</name>
    <dbReference type="NCBI Taxonomy" id="2014887"/>
    <lineage>
        <taxon>Bacteria</taxon>
        <taxon>Pseudomonadati</taxon>
        <taxon>Pseudomonadota</taxon>
        <taxon>Betaproteobacteria</taxon>
        <taxon>Burkholderiales</taxon>
        <taxon>Oxalobacteraceae</taxon>
        <taxon>Herbaspirillum</taxon>
    </lineage>
</organism>
<gene>
    <name evidence="1" type="ORF">CEJ42_08690</name>
</gene>
<evidence type="ECO:0000313" key="1">
    <source>
        <dbReference type="EMBL" id="OWY29915.1"/>
    </source>
</evidence>
<dbReference type="EMBL" id="NJGU01000004">
    <property type="protein sequence ID" value="OWY29915.1"/>
    <property type="molecule type" value="Genomic_DNA"/>
</dbReference>
<proteinExistence type="predicted"/>
<dbReference type="AlphaFoldDB" id="A0A2D0B6J2"/>